<dbReference type="InterPro" id="IPR018060">
    <property type="entry name" value="HTH_AraC"/>
</dbReference>
<dbReference type="EMBL" id="JAUSSU010000001">
    <property type="protein sequence ID" value="MDQ0110762.1"/>
    <property type="molecule type" value="Genomic_DNA"/>
</dbReference>
<keyword evidence="2" id="KW-0238">DNA-binding</keyword>
<proteinExistence type="predicted"/>
<dbReference type="InterPro" id="IPR037923">
    <property type="entry name" value="HTH-like"/>
</dbReference>
<dbReference type="InterPro" id="IPR009057">
    <property type="entry name" value="Homeodomain-like_sf"/>
</dbReference>
<dbReference type="SUPFAM" id="SSF51215">
    <property type="entry name" value="Regulatory protein AraC"/>
    <property type="match status" value="1"/>
</dbReference>
<dbReference type="Proteomes" id="UP001229346">
    <property type="component" value="Unassembled WGS sequence"/>
</dbReference>
<dbReference type="PROSITE" id="PS01124">
    <property type="entry name" value="HTH_ARAC_FAMILY_2"/>
    <property type="match status" value="1"/>
</dbReference>
<dbReference type="Gene3D" id="1.10.10.60">
    <property type="entry name" value="Homeodomain-like"/>
    <property type="match status" value="2"/>
</dbReference>
<gene>
    <name evidence="5" type="ORF">J2T15_000178</name>
</gene>
<dbReference type="InterPro" id="IPR003313">
    <property type="entry name" value="AraC-bd"/>
</dbReference>
<comment type="caution">
    <text evidence="5">The sequence shown here is derived from an EMBL/GenBank/DDBJ whole genome shotgun (WGS) entry which is preliminary data.</text>
</comment>
<feature type="domain" description="HTH araC/xylS-type" evidence="4">
    <location>
        <begin position="192"/>
        <end position="290"/>
    </location>
</feature>
<dbReference type="PANTHER" id="PTHR43280">
    <property type="entry name" value="ARAC-FAMILY TRANSCRIPTIONAL REGULATOR"/>
    <property type="match status" value="1"/>
</dbReference>
<evidence type="ECO:0000313" key="5">
    <source>
        <dbReference type="EMBL" id="MDQ0110762.1"/>
    </source>
</evidence>
<dbReference type="PANTHER" id="PTHR43280:SF28">
    <property type="entry name" value="HTH-TYPE TRANSCRIPTIONAL ACTIVATOR RHAS"/>
    <property type="match status" value="1"/>
</dbReference>
<evidence type="ECO:0000256" key="2">
    <source>
        <dbReference type="ARBA" id="ARBA00023125"/>
    </source>
</evidence>
<dbReference type="Pfam" id="PF02311">
    <property type="entry name" value="AraC_binding"/>
    <property type="match status" value="1"/>
</dbReference>
<keyword evidence="1" id="KW-0805">Transcription regulation</keyword>
<organism evidence="5 6">
    <name type="scientific">Paenibacillus harenae</name>
    <dbReference type="NCBI Taxonomy" id="306543"/>
    <lineage>
        <taxon>Bacteria</taxon>
        <taxon>Bacillati</taxon>
        <taxon>Bacillota</taxon>
        <taxon>Bacilli</taxon>
        <taxon>Bacillales</taxon>
        <taxon>Paenibacillaceae</taxon>
        <taxon>Paenibacillus</taxon>
    </lineage>
</organism>
<accession>A0ABT9TTT5</accession>
<dbReference type="Pfam" id="PF12833">
    <property type="entry name" value="HTH_18"/>
    <property type="match status" value="1"/>
</dbReference>
<dbReference type="SMART" id="SM00342">
    <property type="entry name" value="HTH_ARAC"/>
    <property type="match status" value="1"/>
</dbReference>
<evidence type="ECO:0000256" key="3">
    <source>
        <dbReference type="ARBA" id="ARBA00023163"/>
    </source>
</evidence>
<evidence type="ECO:0000259" key="4">
    <source>
        <dbReference type="PROSITE" id="PS01124"/>
    </source>
</evidence>
<keyword evidence="3" id="KW-0804">Transcription</keyword>
<name>A0ABT9TTT5_PAEHA</name>
<evidence type="ECO:0000313" key="6">
    <source>
        <dbReference type="Proteomes" id="UP001229346"/>
    </source>
</evidence>
<dbReference type="InterPro" id="IPR014710">
    <property type="entry name" value="RmlC-like_jellyroll"/>
</dbReference>
<dbReference type="RefSeq" id="WP_307200126.1">
    <property type="nucleotide sequence ID" value="NZ_JAUSSU010000001.1"/>
</dbReference>
<dbReference type="Gene3D" id="2.60.120.10">
    <property type="entry name" value="Jelly Rolls"/>
    <property type="match status" value="1"/>
</dbReference>
<protein>
    <submittedName>
        <fullName evidence="5">YesN/AraC family two-component response regulator</fullName>
    </submittedName>
</protein>
<dbReference type="SUPFAM" id="SSF46689">
    <property type="entry name" value="Homeodomain-like"/>
    <property type="match status" value="2"/>
</dbReference>
<keyword evidence="6" id="KW-1185">Reference proteome</keyword>
<evidence type="ECO:0000256" key="1">
    <source>
        <dbReference type="ARBA" id="ARBA00023015"/>
    </source>
</evidence>
<reference evidence="5 6" key="1">
    <citation type="submission" date="2023-07" db="EMBL/GenBank/DDBJ databases">
        <title>Sorghum-associated microbial communities from plants grown in Nebraska, USA.</title>
        <authorList>
            <person name="Schachtman D."/>
        </authorList>
    </citation>
    <scope>NUCLEOTIDE SEQUENCE [LARGE SCALE GENOMIC DNA]</scope>
    <source>
        <strain evidence="5 6">CC482</strain>
    </source>
</reference>
<sequence>MSGALFKPEWMDQNVHPHVYAYYFKQWSNYSMNDHRHDSIEIMYVITGECRIELAATARRSERSISLKKNEFIILDANEPHRLIVDERGPCRMLNVEFDMQEKETAFPSIRQLASEDEDVKGLVSQPSSYLVLRDTNDLYPVLKNLVLELDNREKSSRVRTQLLFAQLIMTIARIYSDDLKQGANAADLYVKQATEYMHHHYDQDIQVKDIAAAVNLHPGYLHRLFTANTGKTITVYLTELRMEKAKMLLRQTDIAIADICDYVGAQSRQYFHAMFKKYTNQTPIAYRNSFHTHNMDGWSNPEGIGK</sequence>